<reference evidence="12" key="1">
    <citation type="submission" date="2018-12" db="EMBL/GenBank/DDBJ databases">
        <title>Complete genome sequence of Paenibacillus sp. MBLB1234.</title>
        <authorList>
            <person name="Nam Y.-D."/>
            <person name="Kang J."/>
            <person name="Chung W.-H."/>
            <person name="Park Y.S."/>
        </authorList>
    </citation>
    <scope>NUCLEOTIDE SEQUENCE [LARGE SCALE GENOMIC DNA]</scope>
    <source>
        <strain evidence="12">MBLB1234</strain>
    </source>
</reference>
<evidence type="ECO:0000256" key="6">
    <source>
        <dbReference type="ARBA" id="ARBA00022989"/>
    </source>
</evidence>
<keyword evidence="12" id="KW-1185">Reference proteome</keyword>
<dbReference type="Pfam" id="PF02416">
    <property type="entry name" value="TatA_B_E"/>
    <property type="match status" value="1"/>
</dbReference>
<dbReference type="HAMAP" id="MF_00236">
    <property type="entry name" value="TatA_E"/>
    <property type="match status" value="1"/>
</dbReference>
<evidence type="ECO:0000313" key="12">
    <source>
        <dbReference type="Proteomes" id="UP000270678"/>
    </source>
</evidence>
<feature type="compositionally biased region" description="Basic and acidic residues" evidence="10">
    <location>
        <begin position="40"/>
        <end position="52"/>
    </location>
</feature>
<keyword evidence="4 9" id="KW-0812">Transmembrane</keyword>
<dbReference type="NCBIfam" id="NF011430">
    <property type="entry name" value="PRK14861.1"/>
    <property type="match status" value="1"/>
</dbReference>
<evidence type="ECO:0000256" key="4">
    <source>
        <dbReference type="ARBA" id="ARBA00022692"/>
    </source>
</evidence>
<evidence type="ECO:0000256" key="7">
    <source>
        <dbReference type="ARBA" id="ARBA00023010"/>
    </source>
</evidence>
<dbReference type="InterPro" id="IPR003369">
    <property type="entry name" value="TatA/B/E"/>
</dbReference>
<dbReference type="Proteomes" id="UP000270678">
    <property type="component" value="Chromosome"/>
</dbReference>
<comment type="subunit">
    <text evidence="9">Forms a complex with TatC.</text>
</comment>
<comment type="similarity">
    <text evidence="9">Belongs to the TatA/E family.</text>
</comment>
<accession>A0A3Q9I9H0</accession>
<dbReference type="PANTHER" id="PTHR42982:SF1">
    <property type="entry name" value="SEC-INDEPENDENT PROTEIN TRANSLOCASE PROTEIN TATA"/>
    <property type="match status" value="1"/>
</dbReference>
<evidence type="ECO:0000256" key="10">
    <source>
        <dbReference type="SAM" id="MobiDB-lite"/>
    </source>
</evidence>
<dbReference type="EMBL" id="CP034346">
    <property type="protein sequence ID" value="AZS14099.1"/>
    <property type="molecule type" value="Genomic_DNA"/>
</dbReference>
<proteinExistence type="inferred from homology"/>
<evidence type="ECO:0000256" key="2">
    <source>
        <dbReference type="ARBA" id="ARBA00022448"/>
    </source>
</evidence>
<organism evidence="11 12">
    <name type="scientific">Paenibacillus lutimineralis</name>
    <dbReference type="NCBI Taxonomy" id="2707005"/>
    <lineage>
        <taxon>Bacteria</taxon>
        <taxon>Bacillati</taxon>
        <taxon>Bacillota</taxon>
        <taxon>Bacilli</taxon>
        <taxon>Bacillales</taxon>
        <taxon>Paenibacillaceae</taxon>
        <taxon>Paenibacillus</taxon>
    </lineage>
</organism>
<dbReference type="GO" id="GO:0033281">
    <property type="term" value="C:TAT protein transport complex"/>
    <property type="evidence" value="ECO:0007669"/>
    <property type="project" value="UniProtKB-UniRule"/>
</dbReference>
<dbReference type="OrthoDB" id="9800908at2"/>
<name>A0A3Q9I9H0_9BACL</name>
<comment type="function">
    <text evidence="9">Part of the twin-arginine translocation (Tat) system that transports large folded proteins containing a characteristic twin-arginine motif in their signal peptide across membranes. TatA could form the protein-conducting channel of the Tat system.</text>
</comment>
<dbReference type="RefSeq" id="WP_126996424.1">
    <property type="nucleotide sequence ID" value="NZ_CP034346.1"/>
</dbReference>
<keyword evidence="3 9" id="KW-1003">Cell membrane</keyword>
<keyword evidence="8 9" id="KW-0472">Membrane</keyword>
<keyword evidence="5 9" id="KW-0653">Protein transport</keyword>
<protein>
    <recommendedName>
        <fullName evidence="9">Sec-independent protein translocase protein TatA</fullName>
    </recommendedName>
</protein>
<evidence type="ECO:0000256" key="3">
    <source>
        <dbReference type="ARBA" id="ARBA00022475"/>
    </source>
</evidence>
<keyword evidence="6 9" id="KW-1133">Transmembrane helix</keyword>
<dbReference type="GO" id="GO:0008320">
    <property type="term" value="F:protein transmembrane transporter activity"/>
    <property type="evidence" value="ECO:0007669"/>
    <property type="project" value="UniProtKB-UniRule"/>
</dbReference>
<feature type="compositionally biased region" description="Basic and acidic residues" evidence="10">
    <location>
        <begin position="62"/>
        <end position="71"/>
    </location>
</feature>
<dbReference type="KEGG" id="plut:EI981_06275"/>
<evidence type="ECO:0000256" key="9">
    <source>
        <dbReference type="HAMAP-Rule" id="MF_00236"/>
    </source>
</evidence>
<keyword evidence="2 9" id="KW-0813">Transport</keyword>
<dbReference type="InterPro" id="IPR006312">
    <property type="entry name" value="TatA/E"/>
</dbReference>
<feature type="region of interest" description="Disordered" evidence="10">
    <location>
        <begin position="40"/>
        <end position="71"/>
    </location>
</feature>
<evidence type="ECO:0000256" key="5">
    <source>
        <dbReference type="ARBA" id="ARBA00022927"/>
    </source>
</evidence>
<comment type="subcellular location">
    <subcellularLocation>
        <location evidence="1 9">Cell membrane</location>
        <topology evidence="1 9">Single-pass membrane protein</topology>
    </subcellularLocation>
</comment>
<dbReference type="PANTHER" id="PTHR42982">
    <property type="entry name" value="SEC-INDEPENDENT PROTEIN TRANSLOCASE PROTEIN TATA"/>
    <property type="match status" value="1"/>
</dbReference>
<dbReference type="Gene3D" id="1.20.5.3310">
    <property type="match status" value="1"/>
</dbReference>
<evidence type="ECO:0000313" key="11">
    <source>
        <dbReference type="EMBL" id="AZS14099.1"/>
    </source>
</evidence>
<dbReference type="GO" id="GO:0043953">
    <property type="term" value="P:protein transport by the Tat complex"/>
    <property type="evidence" value="ECO:0007669"/>
    <property type="project" value="UniProtKB-UniRule"/>
</dbReference>
<dbReference type="NCBIfam" id="TIGR01411">
    <property type="entry name" value="tatAE"/>
    <property type="match status" value="1"/>
</dbReference>
<dbReference type="AlphaFoldDB" id="A0A3Q9I9H0"/>
<gene>
    <name evidence="9" type="primary">tatA</name>
    <name evidence="11" type="ORF">EI981_06275</name>
</gene>
<evidence type="ECO:0000256" key="8">
    <source>
        <dbReference type="ARBA" id="ARBA00023136"/>
    </source>
</evidence>
<keyword evidence="7 9" id="KW-0811">Translocation</keyword>
<sequence>MSAGAFLLIVIAALVLFGPKKLPELGRAVGRTINEFKNATRDIVEDRPEAQKAEAAPVNEAPKQEDRRLPE</sequence>
<evidence type="ECO:0000256" key="1">
    <source>
        <dbReference type="ARBA" id="ARBA00004162"/>
    </source>
</evidence>